<dbReference type="InterPro" id="IPR053084">
    <property type="entry name" value="AKAP"/>
</dbReference>
<name>A0A9P0BVQ1_CHRIL</name>
<reference evidence="1" key="1">
    <citation type="submission" date="2021-12" db="EMBL/GenBank/DDBJ databases">
        <authorList>
            <person name="King R."/>
        </authorList>
    </citation>
    <scope>NUCLEOTIDE SEQUENCE</scope>
</reference>
<evidence type="ECO:0000313" key="2">
    <source>
        <dbReference type="Proteomes" id="UP001154114"/>
    </source>
</evidence>
<sequence length="183" mass="21300">MNIPEIKSYEEQAVDTVVTIINRAKQKLGIRQTLRQLANSRDFACNAKLSLKDIGPPFAITSEQFINNTIEKKWKLGSTFMYIVKYMGGSKDEASQYYYFEVIFSQPTVSYPIPMATVSVFFRLEDKHIEPPSERGVPLMWFRIEGQHVDHDVRFVALTADWILAVIKMKIKLFKRIEEIRLF</sequence>
<accession>A0A9P0BVQ1</accession>
<evidence type="ECO:0000313" key="1">
    <source>
        <dbReference type="EMBL" id="CAH0590521.1"/>
    </source>
</evidence>
<dbReference type="GO" id="GO:0034237">
    <property type="term" value="F:protein kinase A regulatory subunit binding"/>
    <property type="evidence" value="ECO:0007669"/>
    <property type="project" value="TreeGrafter"/>
</dbReference>
<keyword evidence="2" id="KW-1185">Reference proteome</keyword>
<dbReference type="Proteomes" id="UP001154114">
    <property type="component" value="Chromosome 18"/>
</dbReference>
<dbReference type="AlphaFoldDB" id="A0A9P0BVQ1"/>
<dbReference type="PANTHER" id="PTHR35075:SF1">
    <property type="entry name" value="A-KINASE ANCHOR PROTEIN 14"/>
    <property type="match status" value="1"/>
</dbReference>
<dbReference type="OrthoDB" id="2148342at2759"/>
<evidence type="ECO:0008006" key="3">
    <source>
        <dbReference type="Google" id="ProtNLM"/>
    </source>
</evidence>
<organism evidence="1 2">
    <name type="scientific">Chrysodeixis includens</name>
    <name type="common">Soybean looper</name>
    <name type="synonym">Pseudoplusia includens</name>
    <dbReference type="NCBI Taxonomy" id="689277"/>
    <lineage>
        <taxon>Eukaryota</taxon>
        <taxon>Metazoa</taxon>
        <taxon>Ecdysozoa</taxon>
        <taxon>Arthropoda</taxon>
        <taxon>Hexapoda</taxon>
        <taxon>Insecta</taxon>
        <taxon>Pterygota</taxon>
        <taxon>Neoptera</taxon>
        <taxon>Endopterygota</taxon>
        <taxon>Lepidoptera</taxon>
        <taxon>Glossata</taxon>
        <taxon>Ditrysia</taxon>
        <taxon>Noctuoidea</taxon>
        <taxon>Noctuidae</taxon>
        <taxon>Plusiinae</taxon>
        <taxon>Chrysodeixis</taxon>
    </lineage>
</organism>
<protein>
    <recommendedName>
        <fullName evidence="3">A-kinase anchor protein 14</fullName>
    </recommendedName>
</protein>
<dbReference type="Pfam" id="PF14469">
    <property type="entry name" value="AKAP28"/>
    <property type="match status" value="1"/>
</dbReference>
<gene>
    <name evidence="1" type="ORF">CINC_LOCUS5011</name>
</gene>
<proteinExistence type="predicted"/>
<dbReference type="GO" id="GO:0005952">
    <property type="term" value="C:cAMP-dependent protein kinase complex"/>
    <property type="evidence" value="ECO:0007669"/>
    <property type="project" value="TreeGrafter"/>
</dbReference>
<dbReference type="PANTHER" id="PTHR35075">
    <property type="entry name" value="A-KINASE ANCHOR PROTEIN 14"/>
    <property type="match status" value="1"/>
</dbReference>
<dbReference type="EMBL" id="LR824021">
    <property type="protein sequence ID" value="CAH0590521.1"/>
    <property type="molecule type" value="Genomic_DNA"/>
</dbReference>
<dbReference type="InterPro" id="IPR025663">
    <property type="entry name" value="AKAP_28"/>
</dbReference>